<dbReference type="PANTHER" id="PTHR30612:SF0">
    <property type="entry name" value="CHLOROPLAST PROTEIN-TRANSPORTING ATPASE"/>
    <property type="match status" value="1"/>
</dbReference>
<organism evidence="17 18">
    <name type="scientific">Candidatus Similichlamydia laticola</name>
    <dbReference type="NCBI Taxonomy" id="2170265"/>
    <lineage>
        <taxon>Bacteria</taxon>
        <taxon>Pseudomonadati</taxon>
        <taxon>Chlamydiota</taxon>
        <taxon>Chlamydiia</taxon>
        <taxon>Parachlamydiales</taxon>
        <taxon>Candidatus Parilichlamydiaceae</taxon>
        <taxon>Candidatus Similichlamydia</taxon>
    </lineage>
</organism>
<dbReference type="SUPFAM" id="SSF81886">
    <property type="entry name" value="Helical scaffold and wing domains of SecA"/>
    <property type="match status" value="1"/>
</dbReference>
<evidence type="ECO:0000256" key="3">
    <source>
        <dbReference type="ARBA" id="ARBA00022448"/>
    </source>
</evidence>
<accession>A0A369KB60</accession>
<keyword evidence="10 13" id="KW-1278">Translocase</keyword>
<dbReference type="GO" id="GO:0005524">
    <property type="term" value="F:ATP binding"/>
    <property type="evidence" value="ECO:0007669"/>
    <property type="project" value="UniProtKB-UniRule"/>
</dbReference>
<keyword evidence="9 13" id="KW-0653">Protein transport</keyword>
<evidence type="ECO:0000256" key="2">
    <source>
        <dbReference type="ARBA" id="ARBA00007650"/>
    </source>
</evidence>
<evidence type="ECO:0000259" key="15">
    <source>
        <dbReference type="PROSITE" id="PS51194"/>
    </source>
</evidence>
<protein>
    <recommendedName>
        <fullName evidence="13">Protein translocase subunit SecA</fullName>
        <ecNumber evidence="13">7.4.2.8</ecNumber>
    </recommendedName>
</protein>
<dbReference type="FunFam" id="3.40.50.300:FF:000429">
    <property type="entry name" value="Preprotein translocase subunit SecA"/>
    <property type="match status" value="1"/>
</dbReference>
<dbReference type="PROSITE" id="PS51196">
    <property type="entry name" value="SECA_MOTOR_DEAD"/>
    <property type="match status" value="1"/>
</dbReference>
<keyword evidence="18" id="KW-1185">Reference proteome</keyword>
<sequence length="946" mass="108317">MFGLLRKLFGSAQERRLKTYWKSVEKINVIERALLEEPAFDPVAKTLELKTRYRGGESLEKLLPEAYASVKWACRQLCHTSIQCMGQTVLWDMIPFDTQLLGGIALHFGTIAEMQTGEGKTLTAVLPSYLHALSGEPVHIVTVNDYLAQRDCEWNSCLFDLLGVSCGFLKNDMSPPERQKAYKKDVLYGTASEFGFDYLRDNSVAMVKQEQVQGQRSFAIIDEIDFVLIDDARTPLRISGPSRSSGHLYGELREHVAELVTSQKEVCNRIANKGWKLLQEAGATDVEMDSFSKKRLKEEEEKIQEGVRCLWVVSKGTPKNKILKRAKELPFLRNRLDQQDLQAYGETAKEIRSYLESQLLILVDERSNDFELTDRGIKKWISMQKKEKEEHQEADQFEMIDLGAGLAQIDELPIELHEKLQLKAELYKEDALRKERMQNLTQLLRAHLMMEQNVDYIVQDQKIVIIDENTGRAQPGRRYSEGLHQALEAKENLPIQVETITYATITLQNYFRMYKKLSGMSGTAETDAQEFKDIYGLEVLPIPTKSPCVRQEMDDQVYMTEREKYAAILHEIKTVHSQGCPILIGTRSVDESERMSRLLSHNGLRHTVLNAKHHAREAEIISKAGIAKAITISTNMAGRGTDIRLGEGVAQAGGLHVVGSRHFSRRNDRQLIGRCARQGDPGSSVFFGSFEDDLMRLFASPKMLQIIGRFRPPEGESISAPMLTRAIETAQKRIEQRNYAIRKHTLEYDNITSKQREHVYALRQGLISGEEDIFSFVEHALSRGCEEKIAECFLQNGKTCSGEICSNWIKNYYPVSCTNDIWKQGRVKQYEAFQAIEKEVLQLFEEKLSLHEALQKKNHPLPFDLKQVLHWCAVKRLDHLWQYHLQAMDYLRAELPLRVGNYRDPLLEFKHEALSLFQETIHRFYYLVGLDALKMDTMVSEAPAIT</sequence>
<feature type="binding site" evidence="13">
    <location>
        <position position="99"/>
    </location>
    <ligand>
        <name>ATP</name>
        <dbReference type="ChEBI" id="CHEBI:30616"/>
    </ligand>
</feature>
<keyword evidence="8 13" id="KW-0067">ATP-binding</keyword>
<dbReference type="InterPro" id="IPR000185">
    <property type="entry name" value="SecA"/>
</dbReference>
<keyword evidence="17" id="KW-0347">Helicase</keyword>
<feature type="domain" description="Helicase ATP-binding" evidence="14">
    <location>
        <begin position="101"/>
        <end position="242"/>
    </location>
</feature>
<evidence type="ECO:0000256" key="9">
    <source>
        <dbReference type="ARBA" id="ARBA00022927"/>
    </source>
</evidence>
<dbReference type="PROSITE" id="PS51192">
    <property type="entry name" value="HELICASE_ATP_BIND_1"/>
    <property type="match status" value="1"/>
</dbReference>
<dbReference type="InterPro" id="IPR011116">
    <property type="entry name" value="SecA_Wing/Scaffold"/>
</dbReference>
<dbReference type="OrthoDB" id="9805579at2"/>
<dbReference type="CDD" id="cd18803">
    <property type="entry name" value="SF2_C_secA"/>
    <property type="match status" value="1"/>
</dbReference>
<dbReference type="Pfam" id="PF07517">
    <property type="entry name" value="SecA_DEAD"/>
    <property type="match status" value="1"/>
</dbReference>
<dbReference type="InterPro" id="IPR011115">
    <property type="entry name" value="SecA_DEAD"/>
</dbReference>
<keyword evidence="5 13" id="KW-0963">Cytoplasm</keyword>
<dbReference type="RefSeq" id="WP_114544042.1">
    <property type="nucleotide sequence ID" value="NZ_QQBG01000005.1"/>
</dbReference>
<comment type="catalytic activity">
    <reaction evidence="13">
        <text>ATP + H2O + cellular proteinSide 1 = ADP + phosphate + cellular proteinSide 2.</text>
        <dbReference type="EC" id="7.4.2.8"/>
    </reaction>
</comment>
<dbReference type="InterPro" id="IPR044722">
    <property type="entry name" value="SecA_SF2_C"/>
</dbReference>
<dbReference type="InterPro" id="IPR014001">
    <property type="entry name" value="Helicase_ATP-bd"/>
</dbReference>
<dbReference type="PROSITE" id="PS01312">
    <property type="entry name" value="SECA"/>
    <property type="match status" value="1"/>
</dbReference>
<dbReference type="Pfam" id="PF01043">
    <property type="entry name" value="SecA_PP_bind"/>
    <property type="match status" value="1"/>
</dbReference>
<dbReference type="InterPro" id="IPR036266">
    <property type="entry name" value="SecA_Wing/Scaffold_sf"/>
</dbReference>
<gene>
    <name evidence="13" type="primary">secA</name>
    <name evidence="17" type="ORF">HAT2_00049</name>
</gene>
<dbReference type="AlphaFoldDB" id="A0A369KB60"/>
<dbReference type="EC" id="7.4.2.8" evidence="13"/>
<dbReference type="SMART" id="SM00958">
    <property type="entry name" value="SecA_PP_bind"/>
    <property type="match status" value="1"/>
</dbReference>
<dbReference type="InterPro" id="IPR036670">
    <property type="entry name" value="SecA_X-link_sf"/>
</dbReference>
<dbReference type="EMBL" id="QQBG01000005">
    <property type="protein sequence ID" value="RDB31841.1"/>
    <property type="molecule type" value="Genomic_DNA"/>
</dbReference>
<dbReference type="Proteomes" id="UP000253816">
    <property type="component" value="Unassembled WGS sequence"/>
</dbReference>
<evidence type="ECO:0000313" key="17">
    <source>
        <dbReference type="EMBL" id="RDB31841.1"/>
    </source>
</evidence>
<evidence type="ECO:0000256" key="8">
    <source>
        <dbReference type="ARBA" id="ARBA00022840"/>
    </source>
</evidence>
<dbReference type="GO" id="GO:0005829">
    <property type="term" value="C:cytosol"/>
    <property type="evidence" value="ECO:0007669"/>
    <property type="project" value="TreeGrafter"/>
</dbReference>
<keyword evidence="17" id="KW-0378">Hydrolase</keyword>
<comment type="similarity">
    <text evidence="2 13">Belongs to the SecA family.</text>
</comment>
<evidence type="ECO:0000256" key="12">
    <source>
        <dbReference type="ARBA" id="ARBA00023136"/>
    </source>
</evidence>
<feature type="binding site" evidence="13">
    <location>
        <begin position="117"/>
        <end position="121"/>
    </location>
    <ligand>
        <name>ATP</name>
        <dbReference type="ChEBI" id="CHEBI:30616"/>
    </ligand>
</feature>
<dbReference type="GO" id="GO:0006605">
    <property type="term" value="P:protein targeting"/>
    <property type="evidence" value="ECO:0007669"/>
    <property type="project" value="UniProtKB-UniRule"/>
</dbReference>
<dbReference type="InterPro" id="IPR027417">
    <property type="entry name" value="P-loop_NTPase"/>
</dbReference>
<keyword evidence="4 13" id="KW-1003">Cell membrane</keyword>
<dbReference type="InterPro" id="IPR001650">
    <property type="entry name" value="Helicase_C-like"/>
</dbReference>
<proteinExistence type="inferred from homology"/>
<dbReference type="GO" id="GO:0005886">
    <property type="term" value="C:plasma membrane"/>
    <property type="evidence" value="ECO:0007669"/>
    <property type="project" value="UniProtKB-SubCell"/>
</dbReference>
<comment type="caution">
    <text evidence="17">The sequence shown here is derived from an EMBL/GenBank/DDBJ whole genome shotgun (WGS) entry which is preliminary data.</text>
</comment>
<dbReference type="SUPFAM" id="SSF52540">
    <property type="entry name" value="P-loop containing nucleoside triphosphate hydrolases"/>
    <property type="match status" value="2"/>
</dbReference>
<keyword evidence="12 13" id="KW-0472">Membrane</keyword>
<dbReference type="PRINTS" id="PR00906">
    <property type="entry name" value="SECA"/>
</dbReference>
<dbReference type="GO" id="GO:0004386">
    <property type="term" value="F:helicase activity"/>
    <property type="evidence" value="ECO:0007669"/>
    <property type="project" value="UniProtKB-KW"/>
</dbReference>
<dbReference type="CDD" id="cd17928">
    <property type="entry name" value="DEXDc_SecA"/>
    <property type="match status" value="1"/>
</dbReference>
<dbReference type="GO" id="GO:0043952">
    <property type="term" value="P:protein transport by the Sec complex"/>
    <property type="evidence" value="ECO:0007669"/>
    <property type="project" value="TreeGrafter"/>
</dbReference>
<dbReference type="SUPFAM" id="SSF81767">
    <property type="entry name" value="Pre-protein crosslinking domain of SecA"/>
    <property type="match status" value="1"/>
</dbReference>
<dbReference type="HAMAP" id="MF_01382">
    <property type="entry name" value="SecA"/>
    <property type="match status" value="1"/>
</dbReference>
<evidence type="ECO:0000256" key="10">
    <source>
        <dbReference type="ARBA" id="ARBA00022967"/>
    </source>
</evidence>
<dbReference type="GO" id="GO:0031522">
    <property type="term" value="C:cell envelope Sec protein transport complex"/>
    <property type="evidence" value="ECO:0007669"/>
    <property type="project" value="TreeGrafter"/>
</dbReference>
<feature type="domain" description="Helicase C-terminal" evidence="15">
    <location>
        <begin position="552"/>
        <end position="735"/>
    </location>
</feature>
<evidence type="ECO:0000256" key="13">
    <source>
        <dbReference type="HAMAP-Rule" id="MF_01382"/>
    </source>
</evidence>
<comment type="subcellular location">
    <subcellularLocation>
        <location evidence="13">Cell membrane</location>
        <topology evidence="13">Peripheral membrane protein</topology>
        <orientation evidence="13">Cytoplasmic side</orientation>
    </subcellularLocation>
    <subcellularLocation>
        <location evidence="13">Cytoplasm</location>
    </subcellularLocation>
    <subcellularLocation>
        <location evidence="1">Membrane</location>
        <topology evidence="1">Peripheral membrane protein</topology>
    </subcellularLocation>
    <text evidence="13">Distribution is 50-50.</text>
</comment>
<dbReference type="Gene3D" id="1.10.3060.10">
    <property type="entry name" value="Helical scaffold and wing domains of SecA"/>
    <property type="match status" value="1"/>
</dbReference>
<evidence type="ECO:0000256" key="6">
    <source>
        <dbReference type="ARBA" id="ARBA00022519"/>
    </source>
</evidence>
<evidence type="ECO:0000259" key="16">
    <source>
        <dbReference type="PROSITE" id="PS51196"/>
    </source>
</evidence>
<dbReference type="GO" id="GO:0017038">
    <property type="term" value="P:protein import"/>
    <property type="evidence" value="ECO:0007669"/>
    <property type="project" value="InterPro"/>
</dbReference>
<dbReference type="PROSITE" id="PS51194">
    <property type="entry name" value="HELICASE_CTER"/>
    <property type="match status" value="1"/>
</dbReference>
<keyword evidence="7 13" id="KW-0547">Nucleotide-binding</keyword>
<evidence type="ECO:0000256" key="11">
    <source>
        <dbReference type="ARBA" id="ARBA00023010"/>
    </source>
</evidence>
<dbReference type="PANTHER" id="PTHR30612">
    <property type="entry name" value="SECA INNER MEMBRANE COMPONENT OF SEC PROTEIN SECRETION SYSTEM"/>
    <property type="match status" value="1"/>
</dbReference>
<evidence type="ECO:0000256" key="1">
    <source>
        <dbReference type="ARBA" id="ARBA00004170"/>
    </source>
</evidence>
<evidence type="ECO:0000313" key="18">
    <source>
        <dbReference type="Proteomes" id="UP000253816"/>
    </source>
</evidence>
<dbReference type="Gene3D" id="3.40.50.300">
    <property type="entry name" value="P-loop containing nucleotide triphosphate hydrolases"/>
    <property type="match status" value="2"/>
</dbReference>
<dbReference type="InterPro" id="IPR014018">
    <property type="entry name" value="SecA_motor_DEAD"/>
</dbReference>
<evidence type="ECO:0000256" key="7">
    <source>
        <dbReference type="ARBA" id="ARBA00022741"/>
    </source>
</evidence>
<evidence type="ECO:0000256" key="4">
    <source>
        <dbReference type="ARBA" id="ARBA00022475"/>
    </source>
</evidence>
<evidence type="ECO:0000259" key="14">
    <source>
        <dbReference type="PROSITE" id="PS51192"/>
    </source>
</evidence>
<dbReference type="SMART" id="SM00957">
    <property type="entry name" value="SecA_DEAD"/>
    <property type="match status" value="1"/>
</dbReference>
<name>A0A369KB60_9BACT</name>
<dbReference type="InterPro" id="IPR011130">
    <property type="entry name" value="SecA_preprotein_X-link_dom"/>
</dbReference>
<dbReference type="Pfam" id="PF07516">
    <property type="entry name" value="SecA_SW"/>
    <property type="match status" value="1"/>
</dbReference>
<feature type="domain" description="SecA family profile" evidence="16">
    <location>
        <begin position="2"/>
        <end position="719"/>
    </location>
</feature>
<comment type="function">
    <text evidence="13">Part of the Sec protein translocase complex. Interacts with the SecYEG preprotein conducting channel. Has a central role in coupling the hydrolysis of ATP to the transfer of proteins into and across the cell membrane, serving as an ATP-driven molecular motor driving the stepwise translocation of polypeptide chains across the membrane.</text>
</comment>
<dbReference type="Gene3D" id="3.90.1440.10">
    <property type="entry name" value="SecA, preprotein cross-linking domain"/>
    <property type="match status" value="1"/>
</dbReference>
<evidence type="ECO:0000256" key="5">
    <source>
        <dbReference type="ARBA" id="ARBA00022490"/>
    </source>
</evidence>
<feature type="binding site" evidence="13">
    <location>
        <position position="642"/>
    </location>
    <ligand>
        <name>ATP</name>
        <dbReference type="ChEBI" id="CHEBI:30616"/>
    </ligand>
</feature>
<keyword evidence="3 13" id="KW-0813">Transport</keyword>
<dbReference type="GO" id="GO:0065002">
    <property type="term" value="P:intracellular protein transmembrane transport"/>
    <property type="evidence" value="ECO:0007669"/>
    <property type="project" value="UniProtKB-UniRule"/>
</dbReference>
<dbReference type="InterPro" id="IPR020937">
    <property type="entry name" value="SecA_CS"/>
</dbReference>
<keyword evidence="11 13" id="KW-0811">Translocation</keyword>
<keyword evidence="6" id="KW-0997">Cell inner membrane</keyword>
<reference evidence="17 18" key="1">
    <citation type="submission" date="2018-07" db="EMBL/GenBank/DDBJ databases">
        <title>Comparative genomics of the Candidatus Parilichlamydiaceae reveals evidence of convergent evolution and genome reduction in the phylum Chlamydiae.</title>
        <authorList>
            <person name="Taylor-Brown A."/>
            <person name="Polkinghorne A."/>
        </authorList>
    </citation>
    <scope>NUCLEOTIDE SEQUENCE [LARGE SCALE GENOMIC DNA]</scope>
    <source>
        <strain evidence="17 18">Hat2</strain>
    </source>
</reference>
<comment type="subunit">
    <text evidence="13">Monomer and homodimer. Part of the essential Sec protein translocation apparatus which comprises SecA, SecYEG and auxiliary proteins SecDF. Other proteins may also be involved.</text>
</comment>
<dbReference type="GO" id="GO:0008564">
    <property type="term" value="F:protein-exporting ATPase activity"/>
    <property type="evidence" value="ECO:0007669"/>
    <property type="project" value="UniProtKB-EC"/>
</dbReference>
<dbReference type="Pfam" id="PF21090">
    <property type="entry name" value="P-loop_SecA"/>
    <property type="match status" value="1"/>
</dbReference>